<dbReference type="AlphaFoldDB" id="A0A392UXJ3"/>
<comment type="caution">
    <text evidence="1">The sequence shown here is derived from an EMBL/GenBank/DDBJ whole genome shotgun (WGS) entry which is preliminary data.</text>
</comment>
<feature type="non-terminal residue" evidence="1">
    <location>
        <position position="1"/>
    </location>
</feature>
<sequence length="53" mass="6099">CSRARMGNTGVYYRDPKFSGVGRLLPEVYRRIFQVSIAIDTVDEEESSFRLGR</sequence>
<name>A0A392UXJ3_9FABA</name>
<organism evidence="1 2">
    <name type="scientific">Trifolium medium</name>
    <dbReference type="NCBI Taxonomy" id="97028"/>
    <lineage>
        <taxon>Eukaryota</taxon>
        <taxon>Viridiplantae</taxon>
        <taxon>Streptophyta</taxon>
        <taxon>Embryophyta</taxon>
        <taxon>Tracheophyta</taxon>
        <taxon>Spermatophyta</taxon>
        <taxon>Magnoliopsida</taxon>
        <taxon>eudicotyledons</taxon>
        <taxon>Gunneridae</taxon>
        <taxon>Pentapetalae</taxon>
        <taxon>rosids</taxon>
        <taxon>fabids</taxon>
        <taxon>Fabales</taxon>
        <taxon>Fabaceae</taxon>
        <taxon>Papilionoideae</taxon>
        <taxon>50 kb inversion clade</taxon>
        <taxon>NPAAA clade</taxon>
        <taxon>Hologalegina</taxon>
        <taxon>IRL clade</taxon>
        <taxon>Trifolieae</taxon>
        <taxon>Trifolium</taxon>
    </lineage>
</organism>
<evidence type="ECO:0000313" key="1">
    <source>
        <dbReference type="EMBL" id="MCI79842.1"/>
    </source>
</evidence>
<dbReference type="Proteomes" id="UP000265520">
    <property type="component" value="Unassembled WGS sequence"/>
</dbReference>
<proteinExistence type="predicted"/>
<protein>
    <submittedName>
        <fullName evidence="1">Uncharacterized protein</fullName>
    </submittedName>
</protein>
<dbReference type="EMBL" id="LXQA010982454">
    <property type="protein sequence ID" value="MCI79842.1"/>
    <property type="molecule type" value="Genomic_DNA"/>
</dbReference>
<evidence type="ECO:0000313" key="2">
    <source>
        <dbReference type="Proteomes" id="UP000265520"/>
    </source>
</evidence>
<accession>A0A392UXJ3</accession>
<reference evidence="1 2" key="1">
    <citation type="journal article" date="2018" name="Front. Plant Sci.">
        <title>Red Clover (Trifolium pratense) and Zigzag Clover (T. medium) - A Picture of Genomic Similarities and Differences.</title>
        <authorList>
            <person name="Dluhosova J."/>
            <person name="Istvanek J."/>
            <person name="Nedelnik J."/>
            <person name="Repkova J."/>
        </authorList>
    </citation>
    <scope>NUCLEOTIDE SEQUENCE [LARGE SCALE GENOMIC DNA]</scope>
    <source>
        <strain evidence="2">cv. 10/8</strain>
        <tissue evidence="1">Leaf</tissue>
    </source>
</reference>
<keyword evidence="2" id="KW-1185">Reference proteome</keyword>